<keyword evidence="1" id="KW-0812">Transmembrane</keyword>
<evidence type="ECO:0000313" key="2">
    <source>
        <dbReference type="EMBL" id="MBX50630.1"/>
    </source>
</evidence>
<sequence>MTSVATMHVSTLIVSLCFFFSLLILWDLLVFSMISFGLDPLYSVHK</sequence>
<reference evidence="2" key="1">
    <citation type="submission" date="2018-02" db="EMBL/GenBank/DDBJ databases">
        <title>Rhizophora mucronata_Transcriptome.</title>
        <authorList>
            <person name="Meera S.P."/>
            <person name="Sreeshan A."/>
            <person name="Augustine A."/>
        </authorList>
    </citation>
    <scope>NUCLEOTIDE SEQUENCE</scope>
    <source>
        <tissue evidence="2">Leaf</tissue>
    </source>
</reference>
<accession>A0A2P2P7A7</accession>
<dbReference type="AlphaFoldDB" id="A0A2P2P7A7"/>
<organism evidence="2">
    <name type="scientific">Rhizophora mucronata</name>
    <name type="common">Asiatic mangrove</name>
    <dbReference type="NCBI Taxonomy" id="61149"/>
    <lineage>
        <taxon>Eukaryota</taxon>
        <taxon>Viridiplantae</taxon>
        <taxon>Streptophyta</taxon>
        <taxon>Embryophyta</taxon>
        <taxon>Tracheophyta</taxon>
        <taxon>Spermatophyta</taxon>
        <taxon>Magnoliopsida</taxon>
        <taxon>eudicotyledons</taxon>
        <taxon>Gunneridae</taxon>
        <taxon>Pentapetalae</taxon>
        <taxon>rosids</taxon>
        <taxon>fabids</taxon>
        <taxon>Malpighiales</taxon>
        <taxon>Rhizophoraceae</taxon>
        <taxon>Rhizophora</taxon>
    </lineage>
</organism>
<name>A0A2P2P7A7_RHIMU</name>
<keyword evidence="1" id="KW-1133">Transmembrane helix</keyword>
<dbReference type="EMBL" id="GGEC01070146">
    <property type="protein sequence ID" value="MBX50630.1"/>
    <property type="molecule type" value="Transcribed_RNA"/>
</dbReference>
<proteinExistence type="predicted"/>
<keyword evidence="1" id="KW-0472">Membrane</keyword>
<feature type="transmembrane region" description="Helical" evidence="1">
    <location>
        <begin position="12"/>
        <end position="38"/>
    </location>
</feature>
<evidence type="ECO:0000256" key="1">
    <source>
        <dbReference type="SAM" id="Phobius"/>
    </source>
</evidence>
<protein>
    <submittedName>
        <fullName evidence="2">Uncharacterized protein</fullName>
    </submittedName>
</protein>